<sequence length="118" mass="13599">MFAEDGTYKDAFATANGRDEIGGQFYGLPRSRRRGSWHFVRSVSPDGKIEMDLHQVFVFKAGGKEVDMKTTVIIYSDRNWRDHQMLQEINVVVTPHLFGTPQTEEQDAKKLEHDQNNQ</sequence>
<evidence type="ECO:0000313" key="2">
    <source>
        <dbReference type="EMBL" id="KZO89968.1"/>
    </source>
</evidence>
<dbReference type="AlphaFoldDB" id="A0A167FY31"/>
<name>A0A167FY31_CALVF</name>
<reference evidence="2 3" key="1">
    <citation type="journal article" date="2016" name="Mol. Biol. Evol.">
        <title>Comparative Genomics of Early-Diverging Mushroom-Forming Fungi Provides Insights into the Origins of Lignocellulose Decay Capabilities.</title>
        <authorList>
            <person name="Nagy L.G."/>
            <person name="Riley R."/>
            <person name="Tritt A."/>
            <person name="Adam C."/>
            <person name="Daum C."/>
            <person name="Floudas D."/>
            <person name="Sun H."/>
            <person name="Yadav J.S."/>
            <person name="Pangilinan J."/>
            <person name="Larsson K.H."/>
            <person name="Matsuura K."/>
            <person name="Barry K."/>
            <person name="Labutti K."/>
            <person name="Kuo R."/>
            <person name="Ohm R.A."/>
            <person name="Bhattacharya S.S."/>
            <person name="Shirouzu T."/>
            <person name="Yoshinaga Y."/>
            <person name="Martin F.M."/>
            <person name="Grigoriev I.V."/>
            <person name="Hibbett D.S."/>
        </authorList>
    </citation>
    <scope>NUCLEOTIDE SEQUENCE [LARGE SCALE GENOMIC DNA]</scope>
    <source>
        <strain evidence="2 3">TUFC12733</strain>
    </source>
</reference>
<accession>A0A167FY31</accession>
<proteinExistence type="predicted"/>
<feature type="compositionally biased region" description="Basic and acidic residues" evidence="1">
    <location>
        <begin position="106"/>
        <end position="118"/>
    </location>
</feature>
<protein>
    <submittedName>
        <fullName evidence="2">Uncharacterized protein</fullName>
    </submittedName>
</protein>
<organism evidence="2 3">
    <name type="scientific">Calocera viscosa (strain TUFC12733)</name>
    <dbReference type="NCBI Taxonomy" id="1330018"/>
    <lineage>
        <taxon>Eukaryota</taxon>
        <taxon>Fungi</taxon>
        <taxon>Dikarya</taxon>
        <taxon>Basidiomycota</taxon>
        <taxon>Agaricomycotina</taxon>
        <taxon>Dacrymycetes</taxon>
        <taxon>Dacrymycetales</taxon>
        <taxon>Dacrymycetaceae</taxon>
        <taxon>Calocera</taxon>
    </lineage>
</organism>
<dbReference type="OrthoDB" id="2400485at2759"/>
<feature type="region of interest" description="Disordered" evidence="1">
    <location>
        <begin position="98"/>
        <end position="118"/>
    </location>
</feature>
<dbReference type="EMBL" id="KV417357">
    <property type="protein sequence ID" value="KZO89968.1"/>
    <property type="molecule type" value="Genomic_DNA"/>
</dbReference>
<evidence type="ECO:0000313" key="3">
    <source>
        <dbReference type="Proteomes" id="UP000076738"/>
    </source>
</evidence>
<gene>
    <name evidence="2" type="ORF">CALVIDRAFT_569477</name>
</gene>
<dbReference type="Proteomes" id="UP000076738">
    <property type="component" value="Unassembled WGS sequence"/>
</dbReference>
<keyword evidence="3" id="KW-1185">Reference proteome</keyword>
<evidence type="ECO:0000256" key="1">
    <source>
        <dbReference type="SAM" id="MobiDB-lite"/>
    </source>
</evidence>